<organism evidence="2 3">
    <name type="scientific">Abyssibacter profundi</name>
    <dbReference type="NCBI Taxonomy" id="2182787"/>
    <lineage>
        <taxon>Bacteria</taxon>
        <taxon>Pseudomonadati</taxon>
        <taxon>Pseudomonadota</taxon>
        <taxon>Gammaproteobacteria</taxon>
        <taxon>Chromatiales</taxon>
        <taxon>Oceanococcaceae</taxon>
        <taxon>Abyssibacter</taxon>
    </lineage>
</organism>
<protein>
    <submittedName>
        <fullName evidence="2">Uncharacterized protein</fullName>
    </submittedName>
</protein>
<feature type="compositionally biased region" description="Acidic residues" evidence="1">
    <location>
        <begin position="531"/>
        <end position="541"/>
    </location>
</feature>
<dbReference type="Proteomes" id="UP000251800">
    <property type="component" value="Unassembled WGS sequence"/>
</dbReference>
<name>A0A383XQM3_9GAMM</name>
<dbReference type="EMBL" id="QEQK01000016">
    <property type="protein sequence ID" value="PWN54927.1"/>
    <property type="molecule type" value="Genomic_DNA"/>
</dbReference>
<comment type="caution">
    <text evidence="2">The sequence shown here is derived from an EMBL/GenBank/DDBJ whole genome shotgun (WGS) entry which is preliminary data.</text>
</comment>
<dbReference type="AlphaFoldDB" id="A0A383XQM3"/>
<keyword evidence="3" id="KW-1185">Reference proteome</keyword>
<proteinExistence type="predicted"/>
<evidence type="ECO:0000256" key="1">
    <source>
        <dbReference type="SAM" id="MobiDB-lite"/>
    </source>
</evidence>
<accession>A0A383XQM3</accession>
<sequence>MWHWGVVIGVGGLLGACGGEDAEDCCAPPPPNGQQTVLTIEGRVTDAPIALAEVVASLGNRSFSATADSNGFYSLQVSAPVTESDRLLRLEARGRGQQSFVRFRSQLASLDTLVQQAGPDGSLSAGDNIRANVTHLSTAESAQLGSQLTGDADLETALAEVDPERLLNTAASIKLLVDQADRYALPDSVTDTLAFAEQAELVEQFVEDVTSTTQGQQDFQDAQTATADDPNVVAQEDMAGVPQRLVTIGYVPPMAYNYFNLVDVYQFEADGTGLVFDAVRDTSTTWSQSGNTLTVVPDDPERFEYSVADGSGGAINAVDTELHVEIVPLGNGIAQLRSYYETTYPDDPNASPETRMFVSNVRYLADADVRAAFPAVRAPVGSGVSADVYNTNEGVESRGLTADRLSFQSGGMGSAAVLGEDFTWTEGDDALSVNFVSGTRMRYRLGTRIDDCAATWLTESEGADASRRVDLGLAVCDSGAAFTPADIPGYYYQFGVGDEEASDDDVVGFGLRFDADGTGAQFVNEIRRVDEDGDGEPEESEYYNQPDSGDRRPLESYAEFYWALSPDNTVVIQRTEYYDGSSFYPGCEPGTADCYTWDRRELVPLTIDGQRFYWMEVRQFDLSYFGGSTEDTTYIQRFYDYSATEVPVDGVSKRQRLERRESESASVVARHQRVQ</sequence>
<evidence type="ECO:0000313" key="3">
    <source>
        <dbReference type="Proteomes" id="UP000251800"/>
    </source>
</evidence>
<gene>
    <name evidence="2" type="ORF">DEH80_15175</name>
</gene>
<evidence type="ECO:0000313" key="2">
    <source>
        <dbReference type="EMBL" id="PWN54927.1"/>
    </source>
</evidence>
<feature type="region of interest" description="Disordered" evidence="1">
    <location>
        <begin position="531"/>
        <end position="551"/>
    </location>
</feature>
<reference evidence="2 3" key="1">
    <citation type="submission" date="2018-05" db="EMBL/GenBank/DDBJ databases">
        <title>Abyssibacter profundi OUC007T gen. nov., sp. nov, a marine bacterium isolated from seawater of the Mariana Trench.</title>
        <authorList>
            <person name="Zhou S."/>
        </authorList>
    </citation>
    <scope>NUCLEOTIDE SEQUENCE [LARGE SCALE GENOMIC DNA]</scope>
    <source>
        <strain evidence="2 3">OUC007</strain>
    </source>
</reference>